<protein>
    <submittedName>
        <fullName evidence="1">Uncharacterized protein</fullName>
    </submittedName>
</protein>
<reference evidence="1" key="2">
    <citation type="journal article" date="2023" name="IMA Fungus">
        <title>Comparative genomic study of the Penicillium genus elucidates a diverse pangenome and 15 lateral gene transfer events.</title>
        <authorList>
            <person name="Petersen C."/>
            <person name="Sorensen T."/>
            <person name="Nielsen M.R."/>
            <person name="Sondergaard T.E."/>
            <person name="Sorensen J.L."/>
            <person name="Fitzpatrick D.A."/>
            <person name="Frisvad J.C."/>
            <person name="Nielsen K.L."/>
        </authorList>
    </citation>
    <scope>NUCLEOTIDE SEQUENCE</scope>
    <source>
        <strain evidence="1">IBT 26290</strain>
    </source>
</reference>
<proteinExistence type="predicted"/>
<name>A0A9W9IKQ7_9EURO</name>
<evidence type="ECO:0000313" key="1">
    <source>
        <dbReference type="EMBL" id="KAJ5176081.1"/>
    </source>
</evidence>
<feature type="non-terminal residue" evidence="1">
    <location>
        <position position="1"/>
    </location>
</feature>
<dbReference type="RefSeq" id="XP_056547689.1">
    <property type="nucleotide sequence ID" value="XM_056684083.1"/>
</dbReference>
<comment type="caution">
    <text evidence="1">The sequence shown here is derived from an EMBL/GenBank/DDBJ whole genome shotgun (WGS) entry which is preliminary data.</text>
</comment>
<dbReference type="AlphaFoldDB" id="A0A9W9IKQ7"/>
<sequence length="265" mass="30428">RGLYERLSSITYTFRFNEVLDPSKLHSSLVKLFTIGDWRKLGGRLRRTDNGDIVIHVPKVYDAEHPAVRYSHVEFDIRIEVYLLGCRLPKETEPYPSVHEGCHTFRSFSRRQDLPGDIEHHYTSDEPLVSLRVTSFTDTTPVPITFPHSVCDAMGTAELLRAWSSVLASRIESVPAVLGASRDVIETMGTLSDEKAEKPYLLEHRQIKCFSLLAFIVRFVWDLLTRRNVQTRTIFLPASFLRKLRQEAQEQLAIEPTGRTQSFPQ</sequence>
<accession>A0A9W9IKQ7</accession>
<dbReference type="InterPro" id="IPR023213">
    <property type="entry name" value="CAT-like_dom_sf"/>
</dbReference>
<dbReference type="OrthoDB" id="21502at2759"/>
<evidence type="ECO:0000313" key="2">
    <source>
        <dbReference type="Proteomes" id="UP001149163"/>
    </source>
</evidence>
<dbReference type="Proteomes" id="UP001149163">
    <property type="component" value="Unassembled WGS sequence"/>
</dbReference>
<keyword evidence="2" id="KW-1185">Reference proteome</keyword>
<dbReference type="EMBL" id="JAPQKN010000001">
    <property type="protein sequence ID" value="KAJ5176081.1"/>
    <property type="molecule type" value="Genomic_DNA"/>
</dbReference>
<gene>
    <name evidence="1" type="ORF">N7482_001958</name>
</gene>
<organism evidence="1 2">
    <name type="scientific">Penicillium canariense</name>
    <dbReference type="NCBI Taxonomy" id="189055"/>
    <lineage>
        <taxon>Eukaryota</taxon>
        <taxon>Fungi</taxon>
        <taxon>Dikarya</taxon>
        <taxon>Ascomycota</taxon>
        <taxon>Pezizomycotina</taxon>
        <taxon>Eurotiomycetes</taxon>
        <taxon>Eurotiomycetidae</taxon>
        <taxon>Eurotiales</taxon>
        <taxon>Aspergillaceae</taxon>
        <taxon>Penicillium</taxon>
    </lineage>
</organism>
<dbReference type="GeneID" id="81423259"/>
<dbReference type="Gene3D" id="3.30.559.10">
    <property type="entry name" value="Chloramphenicol acetyltransferase-like domain"/>
    <property type="match status" value="1"/>
</dbReference>
<reference evidence="1" key="1">
    <citation type="submission" date="2022-11" db="EMBL/GenBank/DDBJ databases">
        <authorList>
            <person name="Petersen C."/>
        </authorList>
    </citation>
    <scope>NUCLEOTIDE SEQUENCE</scope>
    <source>
        <strain evidence="1">IBT 26290</strain>
    </source>
</reference>